<proteinExistence type="predicted"/>
<evidence type="ECO:0000256" key="1">
    <source>
        <dbReference type="ARBA" id="ARBA00004123"/>
    </source>
</evidence>
<dbReference type="EMBL" id="JAYWIO010000005">
    <property type="protein sequence ID" value="KAK7260649.1"/>
    <property type="molecule type" value="Genomic_DNA"/>
</dbReference>
<dbReference type="Pfam" id="PF06203">
    <property type="entry name" value="CCT"/>
    <property type="match status" value="1"/>
</dbReference>
<reference evidence="5 6" key="1">
    <citation type="submission" date="2024-01" db="EMBL/GenBank/DDBJ databases">
        <title>The genomes of 5 underutilized Papilionoideae crops provide insights into root nodulation and disease resistanc.</title>
        <authorList>
            <person name="Yuan L."/>
        </authorList>
    </citation>
    <scope>NUCLEOTIDE SEQUENCE [LARGE SCALE GENOMIC DNA]</scope>
    <source>
        <strain evidence="5">ZHUSHIDOU_FW_LH</strain>
        <tissue evidence="5">Leaf</tissue>
    </source>
</reference>
<gene>
    <name evidence="5" type="ORF">RIF29_26879</name>
</gene>
<dbReference type="InterPro" id="IPR052453">
    <property type="entry name" value="CONSTANS-like_ZF"/>
</dbReference>
<evidence type="ECO:0000256" key="2">
    <source>
        <dbReference type="ARBA" id="ARBA00023242"/>
    </source>
</evidence>
<dbReference type="GO" id="GO:0005634">
    <property type="term" value="C:nucleus"/>
    <property type="evidence" value="ECO:0007669"/>
    <property type="project" value="UniProtKB-SubCell"/>
</dbReference>
<dbReference type="AlphaFoldDB" id="A0AAN9I0K7"/>
<dbReference type="GO" id="GO:0006355">
    <property type="term" value="P:regulation of DNA-templated transcription"/>
    <property type="evidence" value="ECO:0007669"/>
    <property type="project" value="TreeGrafter"/>
</dbReference>
<keyword evidence="2 3" id="KW-0539">Nucleus</keyword>
<protein>
    <recommendedName>
        <fullName evidence="4">CCT domain-containing protein</fullName>
    </recommendedName>
</protein>
<comment type="caution">
    <text evidence="5">The sequence shown here is derived from an EMBL/GenBank/DDBJ whole genome shotgun (WGS) entry which is preliminary data.</text>
</comment>
<dbReference type="PROSITE" id="PS51017">
    <property type="entry name" value="CCT"/>
    <property type="match status" value="1"/>
</dbReference>
<comment type="subcellular location">
    <subcellularLocation>
        <location evidence="1 3">Nucleus</location>
    </subcellularLocation>
</comment>
<sequence length="117" mass="13547">MNAWSDKGSLYVAGEAPQIVPHLVDGVPLHDALSPNVPWDGWGSDVGNIWKVPEDCGPNKMEVKEEMGWKLGQREASVLRYKEKRQSRLFSKRIRYEVRKLNAEKRPRMKGRFVKRE</sequence>
<dbReference type="PANTHER" id="PTHR31874">
    <property type="entry name" value="CCT MOTIF FAMILY PROTEIN, EXPRESSED"/>
    <property type="match status" value="1"/>
</dbReference>
<feature type="domain" description="CCT" evidence="4">
    <location>
        <begin position="74"/>
        <end position="116"/>
    </location>
</feature>
<evidence type="ECO:0000313" key="6">
    <source>
        <dbReference type="Proteomes" id="UP001372338"/>
    </source>
</evidence>
<accession>A0AAN9I0K7</accession>
<organism evidence="5 6">
    <name type="scientific">Crotalaria pallida</name>
    <name type="common">Smooth rattlebox</name>
    <name type="synonym">Crotalaria striata</name>
    <dbReference type="NCBI Taxonomy" id="3830"/>
    <lineage>
        <taxon>Eukaryota</taxon>
        <taxon>Viridiplantae</taxon>
        <taxon>Streptophyta</taxon>
        <taxon>Embryophyta</taxon>
        <taxon>Tracheophyta</taxon>
        <taxon>Spermatophyta</taxon>
        <taxon>Magnoliopsida</taxon>
        <taxon>eudicotyledons</taxon>
        <taxon>Gunneridae</taxon>
        <taxon>Pentapetalae</taxon>
        <taxon>rosids</taxon>
        <taxon>fabids</taxon>
        <taxon>Fabales</taxon>
        <taxon>Fabaceae</taxon>
        <taxon>Papilionoideae</taxon>
        <taxon>50 kb inversion clade</taxon>
        <taxon>genistoids sensu lato</taxon>
        <taxon>core genistoids</taxon>
        <taxon>Crotalarieae</taxon>
        <taxon>Crotalaria</taxon>
    </lineage>
</organism>
<evidence type="ECO:0000313" key="5">
    <source>
        <dbReference type="EMBL" id="KAK7260649.1"/>
    </source>
</evidence>
<dbReference type="Proteomes" id="UP001372338">
    <property type="component" value="Unassembled WGS sequence"/>
</dbReference>
<evidence type="ECO:0000259" key="4">
    <source>
        <dbReference type="PROSITE" id="PS51017"/>
    </source>
</evidence>
<dbReference type="PANTHER" id="PTHR31874:SF25">
    <property type="entry name" value="CCT MOTIF FAMILY PROTEIN"/>
    <property type="match status" value="1"/>
</dbReference>
<name>A0AAN9I0K7_CROPI</name>
<dbReference type="InterPro" id="IPR010402">
    <property type="entry name" value="CCT_domain"/>
</dbReference>
<keyword evidence="6" id="KW-1185">Reference proteome</keyword>
<evidence type="ECO:0000256" key="3">
    <source>
        <dbReference type="PROSITE-ProRule" id="PRU00357"/>
    </source>
</evidence>